<dbReference type="Pfam" id="PF13313">
    <property type="entry name" value="DUF4082"/>
    <property type="match status" value="1"/>
</dbReference>
<organism evidence="5 6">
    <name type="scientific">Nocardioides hwasunensis</name>
    <dbReference type="NCBI Taxonomy" id="397258"/>
    <lineage>
        <taxon>Bacteria</taxon>
        <taxon>Bacillati</taxon>
        <taxon>Actinomycetota</taxon>
        <taxon>Actinomycetes</taxon>
        <taxon>Propionibacteriales</taxon>
        <taxon>Nocardioidaceae</taxon>
        <taxon>Nocardioides</taxon>
    </lineage>
</organism>
<dbReference type="EMBL" id="JACXYY010000005">
    <property type="protein sequence ID" value="MBD3915505.1"/>
    <property type="molecule type" value="Genomic_DNA"/>
</dbReference>
<gene>
    <name evidence="5" type="ORF">IEZ25_12855</name>
</gene>
<evidence type="ECO:0000259" key="4">
    <source>
        <dbReference type="Pfam" id="PF13313"/>
    </source>
</evidence>
<accession>A0ABR8MIU8</accession>
<comment type="caution">
    <text evidence="5">The sequence shown here is derived from an EMBL/GenBank/DDBJ whole genome shotgun (WGS) entry which is preliminary data.</text>
</comment>
<evidence type="ECO:0000256" key="2">
    <source>
        <dbReference type="SAM" id="SignalP"/>
    </source>
</evidence>
<name>A0ABR8MIU8_9ACTN</name>
<evidence type="ECO:0000313" key="5">
    <source>
        <dbReference type="EMBL" id="MBD3915505.1"/>
    </source>
</evidence>
<sequence>MRVKTYVSVLAVLAALAWVPASASTATSAAPTPDARSTGTEIGLWDSDFGAQMTAADCGRWTLDDQGFCTADDVRNGVELGTKFQTSRALAVTGVRVYRVDPGQVTGTLWDADGTRLATGRFAPQTTAGWQDLVFDEPVTIRPGRTYIASYYSPATRYAFRYGFFDDELTRGPVTALRSVAGDPNGVHCYDVATCQYPSRAFRSSTYWVTPLWSVPQGQPVPPPAVPAPPADVDGPSVRVTVPTQGNKRVRTRQRIRITFSEPVRAALLTKATVRLVRVGHKRPVPARLRYDVGRHRLSLTPRSRLLPRTTYRVVVSTAVADLAGNRLDQDPTRPGLQRATWTFRTR</sequence>
<protein>
    <submittedName>
        <fullName evidence="5">DUF4082 domain-containing protein</fullName>
    </submittedName>
</protein>
<feature type="domain" description="SbsA Ig-like" evidence="3">
    <location>
        <begin position="232"/>
        <end position="346"/>
    </location>
</feature>
<evidence type="ECO:0000256" key="1">
    <source>
        <dbReference type="ARBA" id="ARBA00022729"/>
    </source>
</evidence>
<dbReference type="RefSeq" id="WP_191199843.1">
    <property type="nucleotide sequence ID" value="NZ_BAAAPA010000008.1"/>
</dbReference>
<evidence type="ECO:0000313" key="6">
    <source>
        <dbReference type="Proteomes" id="UP000649289"/>
    </source>
</evidence>
<evidence type="ECO:0000259" key="3">
    <source>
        <dbReference type="Pfam" id="PF13205"/>
    </source>
</evidence>
<reference evidence="5 6" key="1">
    <citation type="submission" date="2020-09" db="EMBL/GenBank/DDBJ databases">
        <title>novel species in genus Nocardioides.</title>
        <authorList>
            <person name="Zhang G."/>
        </authorList>
    </citation>
    <scope>NUCLEOTIDE SEQUENCE [LARGE SCALE GENOMIC DNA]</scope>
    <source>
        <strain evidence="5 6">19197</strain>
    </source>
</reference>
<dbReference type="Pfam" id="PF13205">
    <property type="entry name" value="Big_5"/>
    <property type="match status" value="1"/>
</dbReference>
<feature type="signal peptide" evidence="2">
    <location>
        <begin position="1"/>
        <end position="23"/>
    </location>
</feature>
<dbReference type="Proteomes" id="UP000649289">
    <property type="component" value="Unassembled WGS sequence"/>
</dbReference>
<dbReference type="InterPro" id="IPR032812">
    <property type="entry name" value="SbsA_Ig"/>
</dbReference>
<proteinExistence type="predicted"/>
<keyword evidence="6" id="KW-1185">Reference proteome</keyword>
<dbReference type="InterPro" id="IPR025141">
    <property type="entry name" value="DUF4082"/>
</dbReference>
<feature type="chain" id="PRO_5045990168" evidence="2">
    <location>
        <begin position="24"/>
        <end position="347"/>
    </location>
</feature>
<dbReference type="Gene3D" id="2.60.40.1220">
    <property type="match status" value="1"/>
</dbReference>
<dbReference type="InterPro" id="IPR014755">
    <property type="entry name" value="Cu-Rt/internalin_Ig-like"/>
</dbReference>
<keyword evidence="1 2" id="KW-0732">Signal</keyword>
<feature type="domain" description="DUF4082" evidence="4">
    <location>
        <begin position="73"/>
        <end position="209"/>
    </location>
</feature>